<organism evidence="2 3">
    <name type="scientific">Geranomyces variabilis</name>
    <dbReference type="NCBI Taxonomy" id="109894"/>
    <lineage>
        <taxon>Eukaryota</taxon>
        <taxon>Fungi</taxon>
        <taxon>Fungi incertae sedis</taxon>
        <taxon>Chytridiomycota</taxon>
        <taxon>Chytridiomycota incertae sedis</taxon>
        <taxon>Chytridiomycetes</taxon>
        <taxon>Spizellomycetales</taxon>
        <taxon>Powellomycetaceae</taxon>
        <taxon>Geranomyces</taxon>
    </lineage>
</organism>
<dbReference type="GO" id="GO:0005634">
    <property type="term" value="C:nucleus"/>
    <property type="evidence" value="ECO:0007669"/>
    <property type="project" value="TreeGrafter"/>
</dbReference>
<evidence type="ECO:0000313" key="2">
    <source>
        <dbReference type="EMBL" id="KAJ3180763.1"/>
    </source>
</evidence>
<feature type="compositionally biased region" description="Basic residues" evidence="1">
    <location>
        <begin position="105"/>
        <end position="122"/>
    </location>
</feature>
<evidence type="ECO:0000313" key="3">
    <source>
        <dbReference type="Proteomes" id="UP001212152"/>
    </source>
</evidence>
<dbReference type="EMBL" id="JADGJQ010000015">
    <property type="protein sequence ID" value="KAJ3180763.1"/>
    <property type="molecule type" value="Genomic_DNA"/>
</dbReference>
<feature type="compositionally biased region" description="Acidic residues" evidence="1">
    <location>
        <begin position="248"/>
        <end position="257"/>
    </location>
</feature>
<proteinExistence type="predicted"/>
<dbReference type="Proteomes" id="UP001212152">
    <property type="component" value="Unassembled WGS sequence"/>
</dbReference>
<dbReference type="PANTHER" id="PTHR21838">
    <property type="entry name" value="COILED-COIL DOMAIN-CONTAINING PROTEIN 137"/>
    <property type="match status" value="1"/>
</dbReference>
<name>A0AAD5TN32_9FUNG</name>
<feature type="region of interest" description="Disordered" evidence="1">
    <location>
        <begin position="1"/>
        <end position="36"/>
    </location>
</feature>
<feature type="region of interest" description="Disordered" evidence="1">
    <location>
        <begin position="50"/>
        <end position="82"/>
    </location>
</feature>
<feature type="compositionally biased region" description="Basic and acidic residues" evidence="1">
    <location>
        <begin position="124"/>
        <end position="135"/>
    </location>
</feature>
<reference evidence="2" key="1">
    <citation type="submission" date="2020-05" db="EMBL/GenBank/DDBJ databases">
        <title>Phylogenomic resolution of chytrid fungi.</title>
        <authorList>
            <person name="Stajich J.E."/>
            <person name="Amses K."/>
            <person name="Simmons R."/>
            <person name="Seto K."/>
            <person name="Myers J."/>
            <person name="Bonds A."/>
            <person name="Quandt C.A."/>
            <person name="Barry K."/>
            <person name="Liu P."/>
            <person name="Grigoriev I."/>
            <person name="Longcore J.E."/>
            <person name="James T.Y."/>
        </authorList>
    </citation>
    <scope>NUCLEOTIDE SEQUENCE</scope>
    <source>
        <strain evidence="2">JEL0379</strain>
    </source>
</reference>
<comment type="caution">
    <text evidence="2">The sequence shown here is derived from an EMBL/GenBank/DDBJ whole genome shotgun (WGS) entry which is preliminary data.</text>
</comment>
<dbReference type="AlphaFoldDB" id="A0AAD5TN32"/>
<feature type="region of interest" description="Disordered" evidence="1">
    <location>
        <begin position="100"/>
        <end position="135"/>
    </location>
</feature>
<feature type="compositionally biased region" description="Acidic residues" evidence="1">
    <location>
        <begin position="183"/>
        <end position="195"/>
    </location>
</feature>
<feature type="compositionally biased region" description="Basic residues" evidence="1">
    <location>
        <begin position="1"/>
        <end position="11"/>
    </location>
</feature>
<accession>A0AAD5TN32</accession>
<dbReference type="InterPro" id="IPR026680">
    <property type="entry name" value="CCDC137"/>
</dbReference>
<keyword evidence="3" id="KW-1185">Reference proteome</keyword>
<sequence length="257" mass="28007">MAKRTAVTKKSNKPEGPPKDRDLKKAADAHVQSDMPRKYRMCLAAQKFSKANNKDSAVGKTAKQGGASLKIAPRAPGETLGEYNRRVDDTVRATVNAAVQSTSKTRQKKKAWLKVRKTKAASKTKAEDSADEQERLAQKEEIKFGVVAMQPPSITAVPKKRGGNAAAIEALHKFQAAKAQNSDGDENHEDEDEEATTAGNGPKLVGRKRKLKTLPEVERIAITAARENAIAHYRAMKASSNNTREREDGSDDAMESD</sequence>
<dbReference type="PANTHER" id="PTHR21838:SF2">
    <property type="entry name" value="COILED-COIL DOMAIN-CONTAINING PROTEIN 137"/>
    <property type="match status" value="1"/>
</dbReference>
<feature type="region of interest" description="Disordered" evidence="1">
    <location>
        <begin position="174"/>
        <end position="216"/>
    </location>
</feature>
<feature type="compositionally biased region" description="Basic and acidic residues" evidence="1">
    <location>
        <begin position="12"/>
        <end position="28"/>
    </location>
</feature>
<evidence type="ECO:0000256" key="1">
    <source>
        <dbReference type="SAM" id="MobiDB-lite"/>
    </source>
</evidence>
<protein>
    <submittedName>
        <fullName evidence="2">Uncharacterized protein</fullName>
    </submittedName>
</protein>
<feature type="region of interest" description="Disordered" evidence="1">
    <location>
        <begin position="234"/>
        <end position="257"/>
    </location>
</feature>
<gene>
    <name evidence="2" type="ORF">HDU87_001876</name>
</gene>